<dbReference type="PANTHER" id="PTHR21530">
    <property type="entry name" value="PHEROMONE SHUTDOWN PROTEIN"/>
    <property type="match status" value="1"/>
</dbReference>
<dbReference type="STRING" id="6248.A0A0K0E743"/>
<evidence type="ECO:0000313" key="4">
    <source>
        <dbReference type="WBParaSite" id="TCONS_00014558.p1"/>
    </source>
</evidence>
<keyword evidence="1" id="KW-0472">Membrane</keyword>
<proteinExistence type="predicted"/>
<keyword evidence="1" id="KW-1133">Transmembrane helix</keyword>
<evidence type="ECO:0000313" key="2">
    <source>
        <dbReference type="Proteomes" id="UP000035681"/>
    </source>
</evidence>
<dbReference type="AlphaFoldDB" id="A0A0K0E743"/>
<dbReference type="WBParaSite" id="SSTP_0000531900.1">
    <property type="protein sequence ID" value="SSTP_0000531900.1"/>
    <property type="gene ID" value="SSTP_0000531900"/>
</dbReference>
<feature type="transmembrane region" description="Helical" evidence="1">
    <location>
        <begin position="323"/>
        <end position="343"/>
    </location>
</feature>
<organism evidence="3">
    <name type="scientific">Strongyloides stercoralis</name>
    <name type="common">Threadworm</name>
    <dbReference type="NCBI Taxonomy" id="6248"/>
    <lineage>
        <taxon>Eukaryota</taxon>
        <taxon>Metazoa</taxon>
        <taxon>Ecdysozoa</taxon>
        <taxon>Nematoda</taxon>
        <taxon>Chromadorea</taxon>
        <taxon>Rhabditida</taxon>
        <taxon>Tylenchina</taxon>
        <taxon>Panagrolaimomorpha</taxon>
        <taxon>Strongyloidoidea</taxon>
        <taxon>Strongyloididae</taxon>
        <taxon>Strongyloides</taxon>
    </lineage>
</organism>
<dbReference type="Proteomes" id="UP000035681">
    <property type="component" value="Unplaced"/>
</dbReference>
<dbReference type="CDD" id="cd14726">
    <property type="entry name" value="TraB_PrgY-like"/>
    <property type="match status" value="1"/>
</dbReference>
<sequence>MSYNKVEVDSYKNIISMNKVGSNKRQSNNSKHPSSSFTLTFDDVPNKFNNTFPYDILKYYKKGKVILVGTGHFLEQSQNDVREVIHSTLPDGIFVELCRSRISILNINEEIIFENILNPLELIFNFIKQEGLTKGLLSAILISYSNELIKKSNRLPGGEFRIALHESRKIKNSIFGFCDRNIEITLHRLCTNLTFIEKFKLLKNYVWFNINNYMDKKIVDDSSIYLNLNDFTSLLWKNFPTIKKIMVDERDQYMATVLLQKYNQIFEEKAKIALNENKNMEIVNIVAVVGYGHIIGIKNYFGKEYDLDDLNSICITDNNNKPLQIAILLSIMGGIIATGYYIFKK</sequence>
<dbReference type="Pfam" id="PF01963">
    <property type="entry name" value="TraB_PrgY_gumN"/>
    <property type="match status" value="1"/>
</dbReference>
<keyword evidence="2" id="KW-1185">Reference proteome</keyword>
<reference evidence="3" key="1">
    <citation type="submission" date="2015-08" db="UniProtKB">
        <authorList>
            <consortium name="WormBaseParasite"/>
        </authorList>
    </citation>
    <scope>IDENTIFICATION</scope>
</reference>
<accession>A0A0K0E743</accession>
<protein>
    <submittedName>
        <fullName evidence="3">TraB domain-containing protein</fullName>
    </submittedName>
    <submittedName>
        <fullName evidence="4">TraB family protein</fullName>
    </submittedName>
</protein>
<dbReference type="PANTHER" id="PTHR21530:SF7">
    <property type="entry name" value="TRAB DOMAIN-CONTAINING PROTEIN"/>
    <property type="match status" value="1"/>
</dbReference>
<evidence type="ECO:0000256" key="1">
    <source>
        <dbReference type="SAM" id="Phobius"/>
    </source>
</evidence>
<name>A0A0K0E743_STRER</name>
<dbReference type="WBParaSite" id="TCONS_00014558.p1">
    <property type="protein sequence ID" value="TCONS_00014558.p1"/>
    <property type="gene ID" value="XLOC_009761"/>
</dbReference>
<dbReference type="InterPro" id="IPR046345">
    <property type="entry name" value="TraB_PrgY-like"/>
</dbReference>
<dbReference type="InterPro" id="IPR002816">
    <property type="entry name" value="TraB/PrgY/GumN_fam"/>
</dbReference>
<keyword evidence="1" id="KW-0812">Transmembrane</keyword>
<evidence type="ECO:0000313" key="3">
    <source>
        <dbReference type="WBParaSite" id="SSTP_0000531900.1"/>
    </source>
</evidence>